<dbReference type="Pfam" id="PF00550">
    <property type="entry name" value="PP-binding"/>
    <property type="match status" value="1"/>
</dbReference>
<dbReference type="PROSITE" id="PS00012">
    <property type="entry name" value="PHOSPHOPANTETHEINE"/>
    <property type="match status" value="1"/>
</dbReference>
<dbReference type="GO" id="GO:0044550">
    <property type="term" value="P:secondary metabolite biosynthetic process"/>
    <property type="evidence" value="ECO:0007669"/>
    <property type="project" value="UniProtKB-ARBA"/>
</dbReference>
<dbReference type="PROSITE" id="PS50075">
    <property type="entry name" value="CARRIER"/>
    <property type="match status" value="1"/>
</dbReference>
<dbReference type="NCBIfam" id="TIGR01746">
    <property type="entry name" value="Thioester-redct"/>
    <property type="match status" value="1"/>
</dbReference>
<dbReference type="CDD" id="cd05930">
    <property type="entry name" value="A_NRPS"/>
    <property type="match status" value="1"/>
</dbReference>
<evidence type="ECO:0000259" key="3">
    <source>
        <dbReference type="PROSITE" id="PS50075"/>
    </source>
</evidence>
<evidence type="ECO:0000256" key="1">
    <source>
        <dbReference type="ARBA" id="ARBA00022450"/>
    </source>
</evidence>
<dbReference type="InterPro" id="IPR025110">
    <property type="entry name" value="AMP-bd_C"/>
</dbReference>
<dbReference type="InterPro" id="IPR020806">
    <property type="entry name" value="PKS_PP-bd"/>
</dbReference>
<dbReference type="InterPro" id="IPR013120">
    <property type="entry name" value="FAR_NAD-bd"/>
</dbReference>
<dbReference type="Gene3D" id="3.40.50.12780">
    <property type="entry name" value="N-terminal domain of ligase-like"/>
    <property type="match status" value="1"/>
</dbReference>
<keyword evidence="1" id="KW-0596">Phosphopantetheine</keyword>
<dbReference type="InterPro" id="IPR010080">
    <property type="entry name" value="Thioester_reductase-like_dom"/>
</dbReference>
<gene>
    <name evidence="4" type="ORF">EHV23_07955</name>
</gene>
<dbReference type="Gene3D" id="3.30.300.30">
    <property type="match status" value="1"/>
</dbReference>
<dbReference type="InterPro" id="IPR010071">
    <property type="entry name" value="AA_adenyl_dom"/>
</dbReference>
<dbReference type="SUPFAM" id="SSF56801">
    <property type="entry name" value="Acetyl-CoA synthetase-like"/>
    <property type="match status" value="1"/>
</dbReference>
<dbReference type="AlphaFoldDB" id="A0A426FTK5"/>
<dbReference type="Pfam" id="PF00501">
    <property type="entry name" value="AMP-binding"/>
    <property type="match status" value="1"/>
</dbReference>
<organism evidence="4 5">
    <name type="scientific">Lautropia dentalis</name>
    <dbReference type="NCBI Taxonomy" id="2490857"/>
    <lineage>
        <taxon>Bacteria</taxon>
        <taxon>Pseudomonadati</taxon>
        <taxon>Pseudomonadota</taxon>
        <taxon>Betaproteobacteria</taxon>
        <taxon>Burkholderiales</taxon>
        <taxon>Burkholderiaceae</taxon>
        <taxon>Lautropia</taxon>
    </lineage>
</organism>
<dbReference type="FunFam" id="2.30.38.10:FF:000001">
    <property type="entry name" value="Non-ribosomal peptide synthetase PvdI"/>
    <property type="match status" value="1"/>
</dbReference>
<feature type="domain" description="Carrier" evidence="3">
    <location>
        <begin position="370"/>
        <end position="445"/>
    </location>
</feature>
<dbReference type="SUPFAM" id="SSF51735">
    <property type="entry name" value="NAD(P)-binding Rossmann-fold domains"/>
    <property type="match status" value="1"/>
</dbReference>
<dbReference type="Gene3D" id="3.40.50.720">
    <property type="entry name" value="NAD(P)-binding Rossmann-like Domain"/>
    <property type="match status" value="1"/>
</dbReference>
<dbReference type="Pfam" id="PF07993">
    <property type="entry name" value="NAD_binding_4"/>
    <property type="match status" value="1"/>
</dbReference>
<comment type="caution">
    <text evidence="4">The sequence shown here is derived from an EMBL/GenBank/DDBJ whole genome shotgun (WGS) entry which is preliminary data.</text>
</comment>
<keyword evidence="5" id="KW-1185">Reference proteome</keyword>
<dbReference type="GO" id="GO:0072330">
    <property type="term" value="P:monocarboxylic acid biosynthetic process"/>
    <property type="evidence" value="ECO:0007669"/>
    <property type="project" value="UniProtKB-ARBA"/>
</dbReference>
<evidence type="ECO:0000313" key="4">
    <source>
        <dbReference type="EMBL" id="RRN46000.1"/>
    </source>
</evidence>
<dbReference type="GO" id="GO:0031177">
    <property type="term" value="F:phosphopantetheine binding"/>
    <property type="evidence" value="ECO:0007669"/>
    <property type="project" value="InterPro"/>
</dbReference>
<dbReference type="Pfam" id="PF13193">
    <property type="entry name" value="AMP-binding_C"/>
    <property type="match status" value="1"/>
</dbReference>
<evidence type="ECO:0000256" key="2">
    <source>
        <dbReference type="ARBA" id="ARBA00022553"/>
    </source>
</evidence>
<dbReference type="InterPro" id="IPR036291">
    <property type="entry name" value="NAD(P)-bd_dom_sf"/>
</dbReference>
<dbReference type="Proteomes" id="UP000270261">
    <property type="component" value="Unassembled WGS sequence"/>
</dbReference>
<dbReference type="FunFam" id="3.30.300.30:FF:000010">
    <property type="entry name" value="Enterobactin synthetase component F"/>
    <property type="match status" value="1"/>
</dbReference>
<dbReference type="InterPro" id="IPR042099">
    <property type="entry name" value="ANL_N_sf"/>
</dbReference>
<dbReference type="SUPFAM" id="SSF47336">
    <property type="entry name" value="ACP-like"/>
    <property type="match status" value="1"/>
</dbReference>
<sequence>MAYVIYTSGSTGLPKGVMVEHRQQDNLLPGIHRAYGLTEKDRVLQFVSMAFDVAAQEIFGTLTSGATLVLRNEACIGDSVSFWQACQAWGITVAHLPAAFWHRLAYEVPDELPAALRLIALGGERLDAGALSHWFERQGERVVLLNEYGPTETTVTATAHAVKAQEAVRAPIGRLLANVRIYVLDDQGQPVPIGVQGEICIGGEGVARGYLNQPELTEERFVKDPFSDVPEARMYRTGDLGYWRVDGVLQFVGRNDDQVKIRGFRVELGEIEARLAALEQIREAVVLAREDHPGNRRLVAYWTTHEKLTEEALPDAERLRDHLKAELPAYMVPSAFVRLEAMPLTPNGKVDRKALPAPDTEALITHEYEAPQGSVEELLAGIWQELLGVERVGRHDSFFDLGGHSLLIMQLLARVQGRLGHEIGLQAFYRAPTVAGMAQLIQGEAASGHPDESVWARMQQDAVLPDEIVAEAAPVPVESVKQILLTGATGFLGAFLLRELLRRTDAHIICLVRASNPERGLLRLQKNLEQYRITGDIDFDRIEILVGDLSRPLLGLDGDVHQSMCERLDAIYHSGAYVNHLMPYEQMRMANIEGTRELIAMAARHHAKHFHFVSTTSVLSPADAEGDDRLTEHCLAHHGEHLQSGYVQTKWAAERLAEEARNRGIPVTIHRAGRIAGDSVHGACQLDDSFWGIFRMIPVLGYAPHGAFGEILTAVDRVAAAIVALSRAPGLENHTWHPIATGFSDGAALLAALRRNGYAITEVSGDEWRERALQFFEAHPEDPSARLGAFLLPAGHADGEEADESVSPVPTDSTLTCDVARALGVNLEPADAPMLDRYIRYFQSVGFFPGRS</sequence>
<dbReference type="InterPro" id="IPR036736">
    <property type="entry name" value="ACP-like_sf"/>
</dbReference>
<proteinExistence type="predicted"/>
<dbReference type="OrthoDB" id="6297021at2"/>
<evidence type="ECO:0000313" key="5">
    <source>
        <dbReference type="Proteomes" id="UP000270261"/>
    </source>
</evidence>
<dbReference type="InterPro" id="IPR045851">
    <property type="entry name" value="AMP-bd_C_sf"/>
</dbReference>
<reference evidence="4 5" key="1">
    <citation type="submission" date="2018-11" db="EMBL/GenBank/DDBJ databases">
        <title>Genome sequencing of Lautropia sp. KCOM 2505 (= ChDC F240).</title>
        <authorList>
            <person name="Kook J.-K."/>
            <person name="Park S.-N."/>
            <person name="Lim Y.K."/>
        </authorList>
    </citation>
    <scope>NUCLEOTIDE SEQUENCE [LARGE SCALE GENOMIC DNA]</scope>
    <source>
        <strain evidence="4 5">KCOM 2505</strain>
    </source>
</reference>
<dbReference type="InterPro" id="IPR020845">
    <property type="entry name" value="AMP-binding_CS"/>
</dbReference>
<protein>
    <submittedName>
        <fullName evidence="4">Amino acid adenylation domain-containing protein</fullName>
    </submittedName>
</protein>
<dbReference type="PANTHER" id="PTHR44845">
    <property type="entry name" value="CARRIER DOMAIN-CONTAINING PROTEIN"/>
    <property type="match status" value="1"/>
</dbReference>
<dbReference type="InterPro" id="IPR009081">
    <property type="entry name" value="PP-bd_ACP"/>
</dbReference>
<dbReference type="SMART" id="SM00823">
    <property type="entry name" value="PKS_PP"/>
    <property type="match status" value="1"/>
</dbReference>
<dbReference type="InterPro" id="IPR000873">
    <property type="entry name" value="AMP-dep_synth/lig_dom"/>
</dbReference>
<dbReference type="EMBL" id="RRUE01000001">
    <property type="protein sequence ID" value="RRN46000.1"/>
    <property type="molecule type" value="Genomic_DNA"/>
</dbReference>
<dbReference type="Gene3D" id="1.10.1200.10">
    <property type="entry name" value="ACP-like"/>
    <property type="match status" value="1"/>
</dbReference>
<dbReference type="InterPro" id="IPR006162">
    <property type="entry name" value="Ppantetheine_attach_site"/>
</dbReference>
<dbReference type="FunFam" id="1.10.1200.10:FF:000016">
    <property type="entry name" value="Non-ribosomal peptide synthase"/>
    <property type="match status" value="1"/>
</dbReference>
<dbReference type="PANTHER" id="PTHR44845:SF6">
    <property type="entry name" value="BETA-ALANINE-ACTIVATING ENZYME"/>
    <property type="match status" value="1"/>
</dbReference>
<dbReference type="CDD" id="cd05235">
    <property type="entry name" value="SDR_e1"/>
    <property type="match status" value="1"/>
</dbReference>
<dbReference type="NCBIfam" id="TIGR01733">
    <property type="entry name" value="AA-adenyl-dom"/>
    <property type="match status" value="1"/>
</dbReference>
<name>A0A426FTK5_9BURK</name>
<accession>A0A426FTK5</accession>
<dbReference type="PROSITE" id="PS00455">
    <property type="entry name" value="AMP_BINDING"/>
    <property type="match status" value="1"/>
</dbReference>
<keyword evidence="2" id="KW-0597">Phosphoprotein</keyword>